<protein>
    <submittedName>
        <fullName evidence="2">Acyl carrier protein</fullName>
    </submittedName>
</protein>
<name>A0A929BBZ8_9PSEU</name>
<dbReference type="RefSeq" id="WP_193929424.1">
    <property type="nucleotide sequence ID" value="NZ_JADEYC010000030.1"/>
</dbReference>
<dbReference type="InterPro" id="IPR036736">
    <property type="entry name" value="ACP-like_sf"/>
</dbReference>
<dbReference type="Proteomes" id="UP000598360">
    <property type="component" value="Unassembled WGS sequence"/>
</dbReference>
<comment type="caution">
    <text evidence="2">The sequence shown here is derived from an EMBL/GenBank/DDBJ whole genome shotgun (WGS) entry which is preliminary data.</text>
</comment>
<reference evidence="2" key="1">
    <citation type="submission" date="2020-10" db="EMBL/GenBank/DDBJ databases">
        <title>Diversity and distribution of actinomycetes associated with coral in the coast of Hainan.</title>
        <authorList>
            <person name="Li F."/>
        </authorList>
    </citation>
    <scope>NUCLEOTIDE SEQUENCE</scope>
    <source>
        <strain evidence="2">HNM0983</strain>
    </source>
</reference>
<evidence type="ECO:0000313" key="3">
    <source>
        <dbReference type="Proteomes" id="UP000598360"/>
    </source>
</evidence>
<dbReference type="EMBL" id="JADEYC010000030">
    <property type="protein sequence ID" value="MBE9375975.1"/>
    <property type="molecule type" value="Genomic_DNA"/>
</dbReference>
<organism evidence="2 3">
    <name type="scientific">Saccharopolyspora montiporae</name>
    <dbReference type="NCBI Taxonomy" id="2781240"/>
    <lineage>
        <taxon>Bacteria</taxon>
        <taxon>Bacillati</taxon>
        <taxon>Actinomycetota</taxon>
        <taxon>Actinomycetes</taxon>
        <taxon>Pseudonocardiales</taxon>
        <taxon>Pseudonocardiaceae</taxon>
        <taxon>Saccharopolyspora</taxon>
    </lineage>
</organism>
<gene>
    <name evidence="2" type="ORF">IQ251_16105</name>
</gene>
<dbReference type="PROSITE" id="PS50075">
    <property type="entry name" value="CARRIER"/>
    <property type="match status" value="1"/>
</dbReference>
<keyword evidence="3" id="KW-1185">Reference proteome</keyword>
<dbReference type="AlphaFoldDB" id="A0A929BBZ8"/>
<accession>A0A929BBZ8</accession>
<dbReference type="Gene3D" id="1.10.1200.10">
    <property type="entry name" value="ACP-like"/>
    <property type="match status" value="1"/>
</dbReference>
<evidence type="ECO:0000313" key="2">
    <source>
        <dbReference type="EMBL" id="MBE9375975.1"/>
    </source>
</evidence>
<dbReference type="InterPro" id="IPR009081">
    <property type="entry name" value="PP-bd_ACP"/>
</dbReference>
<dbReference type="SUPFAM" id="SSF47336">
    <property type="entry name" value="ACP-like"/>
    <property type="match status" value="1"/>
</dbReference>
<evidence type="ECO:0000259" key="1">
    <source>
        <dbReference type="PROSITE" id="PS50075"/>
    </source>
</evidence>
<dbReference type="Pfam" id="PF00550">
    <property type="entry name" value="PP-binding"/>
    <property type="match status" value="1"/>
</dbReference>
<sequence>MFQTLHEILVDRIRIAPDGIAPEATPEDIDLDSLAMVELSVALEEVGIAITEGELKHVATVGDIAELMQERA</sequence>
<feature type="domain" description="Carrier" evidence="1">
    <location>
        <begin position="1"/>
        <end position="72"/>
    </location>
</feature>
<proteinExistence type="predicted"/>